<accession>A0ABD2Q936</accession>
<feature type="region of interest" description="Disordered" evidence="1">
    <location>
        <begin position="108"/>
        <end position="146"/>
    </location>
</feature>
<feature type="region of interest" description="Disordered" evidence="1">
    <location>
        <begin position="14"/>
        <end position="47"/>
    </location>
</feature>
<evidence type="ECO:0000313" key="3">
    <source>
        <dbReference type="Proteomes" id="UP001626550"/>
    </source>
</evidence>
<feature type="compositionally biased region" description="Low complexity" evidence="1">
    <location>
        <begin position="116"/>
        <end position="127"/>
    </location>
</feature>
<keyword evidence="3" id="KW-1185">Reference proteome</keyword>
<sequence>MVVQLSNNVHLMNAPKNPVKVPQYQVSSNTNLSSVPENESTRSEQPAVHCPIRTQYNFDSDLAATMQSLADFDRKKRVIRREASSMNRAESTLQEKLYLPRSSKHAPDLVLDLPPSSMVMSGGSASSQPDDEDIEVKAPNPIEETVNSFAARRAAFERNGTQCPPKPRKN</sequence>
<feature type="compositionally biased region" description="Polar residues" evidence="1">
    <location>
        <begin position="24"/>
        <end position="38"/>
    </location>
</feature>
<comment type="caution">
    <text evidence="2">The sequence shown here is derived from an EMBL/GenBank/DDBJ whole genome shotgun (WGS) entry which is preliminary data.</text>
</comment>
<dbReference type="AlphaFoldDB" id="A0ABD2Q936"/>
<protein>
    <submittedName>
        <fullName evidence="2">Uncharacterized protein</fullName>
    </submittedName>
</protein>
<organism evidence="2 3">
    <name type="scientific">Cichlidogyrus casuarinus</name>
    <dbReference type="NCBI Taxonomy" id="1844966"/>
    <lineage>
        <taxon>Eukaryota</taxon>
        <taxon>Metazoa</taxon>
        <taxon>Spiralia</taxon>
        <taxon>Lophotrochozoa</taxon>
        <taxon>Platyhelminthes</taxon>
        <taxon>Monogenea</taxon>
        <taxon>Monopisthocotylea</taxon>
        <taxon>Dactylogyridea</taxon>
        <taxon>Ancyrocephalidae</taxon>
        <taxon>Cichlidogyrus</taxon>
    </lineage>
</organism>
<reference evidence="2 3" key="1">
    <citation type="submission" date="2024-11" db="EMBL/GenBank/DDBJ databases">
        <title>Adaptive evolution of stress response genes in parasites aligns with host niche diversity.</title>
        <authorList>
            <person name="Hahn C."/>
            <person name="Resl P."/>
        </authorList>
    </citation>
    <scope>NUCLEOTIDE SEQUENCE [LARGE SCALE GENOMIC DNA]</scope>
    <source>
        <strain evidence="2">EGGRZ-B1_66</strain>
        <tissue evidence="2">Body</tissue>
    </source>
</reference>
<evidence type="ECO:0000256" key="1">
    <source>
        <dbReference type="SAM" id="MobiDB-lite"/>
    </source>
</evidence>
<proteinExistence type="predicted"/>
<dbReference type="Proteomes" id="UP001626550">
    <property type="component" value="Unassembled WGS sequence"/>
</dbReference>
<evidence type="ECO:0000313" key="2">
    <source>
        <dbReference type="EMBL" id="KAL3316073.1"/>
    </source>
</evidence>
<name>A0ABD2Q936_9PLAT</name>
<dbReference type="EMBL" id="JBJKFK010000607">
    <property type="protein sequence ID" value="KAL3316073.1"/>
    <property type="molecule type" value="Genomic_DNA"/>
</dbReference>
<gene>
    <name evidence="2" type="ORF">Ciccas_005281</name>
</gene>